<feature type="domain" description="Reverse transcriptase" evidence="2">
    <location>
        <begin position="68"/>
        <end position="143"/>
    </location>
</feature>
<dbReference type="CDD" id="cd01651">
    <property type="entry name" value="RT_G2_intron"/>
    <property type="match status" value="1"/>
</dbReference>
<comment type="similarity">
    <text evidence="1">Belongs to the bacterial reverse transcriptase family.</text>
</comment>
<dbReference type="GO" id="GO:0003964">
    <property type="term" value="F:RNA-directed DNA polymerase activity"/>
    <property type="evidence" value="ECO:0007669"/>
    <property type="project" value="UniProtKB-KW"/>
</dbReference>
<keyword evidence="4" id="KW-0548">Nucleotidyltransferase</keyword>
<dbReference type="InterPro" id="IPR000477">
    <property type="entry name" value="RT_dom"/>
</dbReference>
<dbReference type="Proteomes" id="UP001324380">
    <property type="component" value="Chromosome"/>
</dbReference>
<dbReference type="PANTHER" id="PTHR34047:SF3">
    <property type="entry name" value="BLR2052 PROTEIN"/>
    <property type="match status" value="1"/>
</dbReference>
<gene>
    <name evidence="3" type="ORF">SNE25_04880</name>
    <name evidence="4" type="ORF">SNE25_16415</name>
</gene>
<dbReference type="EMBL" id="CP139558">
    <property type="protein sequence ID" value="WPU97108.1"/>
    <property type="molecule type" value="Genomic_DNA"/>
</dbReference>
<evidence type="ECO:0000313" key="4">
    <source>
        <dbReference type="EMBL" id="WPU97108.1"/>
    </source>
</evidence>
<dbReference type="InterPro" id="IPR043502">
    <property type="entry name" value="DNA/RNA_pol_sf"/>
</dbReference>
<evidence type="ECO:0000313" key="5">
    <source>
        <dbReference type="Proteomes" id="UP001324380"/>
    </source>
</evidence>
<dbReference type="SUPFAM" id="SSF56672">
    <property type="entry name" value="DNA/RNA polymerases"/>
    <property type="match status" value="1"/>
</dbReference>
<name>A0ABZ0TVI9_9SPHI</name>
<proteinExistence type="inferred from homology"/>
<keyword evidence="5" id="KW-1185">Reference proteome</keyword>
<keyword evidence="4" id="KW-0808">Transferase</keyword>
<reference evidence="4 5" key="1">
    <citation type="submission" date="2023-11" db="EMBL/GenBank/DDBJ databases">
        <title>Analysis of the Genomes of Mucilaginibacter gossypii cycad 4 and M. sabulilitoris SNA2: microbes with the potential for plant growth promotion.</title>
        <authorList>
            <person name="Hirsch A.M."/>
            <person name="Humm E."/>
            <person name="Rubbi M."/>
            <person name="Del Vecchio G."/>
            <person name="Ha S.M."/>
            <person name="Pellegrini M."/>
            <person name="Gunsalus R.P."/>
        </authorList>
    </citation>
    <scope>NUCLEOTIDE SEQUENCE [LARGE SCALE GENOMIC DNA]</scope>
    <source>
        <strain evidence="4 5">SNA2</strain>
    </source>
</reference>
<dbReference type="EMBL" id="CP139558">
    <property type="protein sequence ID" value="WPU94853.1"/>
    <property type="molecule type" value="Genomic_DNA"/>
</dbReference>
<dbReference type="Pfam" id="PF00078">
    <property type="entry name" value="RVT_1"/>
    <property type="match status" value="1"/>
</dbReference>
<organism evidence="4 5">
    <name type="scientific">Mucilaginibacter sabulilitoris</name>
    <dbReference type="NCBI Taxonomy" id="1173583"/>
    <lineage>
        <taxon>Bacteria</taxon>
        <taxon>Pseudomonadati</taxon>
        <taxon>Bacteroidota</taxon>
        <taxon>Sphingobacteriia</taxon>
        <taxon>Sphingobacteriales</taxon>
        <taxon>Sphingobacteriaceae</taxon>
        <taxon>Mucilaginibacter</taxon>
    </lineage>
</organism>
<evidence type="ECO:0000313" key="3">
    <source>
        <dbReference type="EMBL" id="WPU94853.1"/>
    </source>
</evidence>
<dbReference type="RefSeq" id="WP_321563968.1">
    <property type="nucleotide sequence ID" value="NZ_CP139558.1"/>
</dbReference>
<dbReference type="PANTHER" id="PTHR34047">
    <property type="entry name" value="NUCLEAR INTRON MATURASE 1, MITOCHONDRIAL-RELATED"/>
    <property type="match status" value="1"/>
</dbReference>
<evidence type="ECO:0000256" key="1">
    <source>
        <dbReference type="ARBA" id="ARBA00034120"/>
    </source>
</evidence>
<accession>A0ABZ0TVI9</accession>
<dbReference type="InterPro" id="IPR051083">
    <property type="entry name" value="GrpII_Intron_Splice-Mob/Def"/>
</dbReference>
<keyword evidence="4" id="KW-0695">RNA-directed DNA polymerase</keyword>
<evidence type="ECO:0000259" key="2">
    <source>
        <dbReference type="Pfam" id="PF00078"/>
    </source>
</evidence>
<sequence>MYRPKPYCISKKSVQEAYLKIKTNKGASGVDQMSMEAFDQQPQKHLYKLWNQMSSGSYMPPAIKLVEIPKKDGGKRPLGIPTITDRIGQAVVAGMLGKVVDNLFHDDSYGYRPKKSALQAVAKTRERCWEYHWLLDVDIKGFFGAPG</sequence>
<protein>
    <submittedName>
        <fullName evidence="4">Reverse transcriptase domain-containing protein</fullName>
    </submittedName>
</protein>